<dbReference type="AlphaFoldDB" id="D5PHL4"/>
<comment type="caution">
    <text evidence="1">The sequence shown here is derived from an EMBL/GenBank/DDBJ whole genome shotgun (WGS) entry which is preliminary data.</text>
</comment>
<dbReference type="EMBL" id="ADNV01000366">
    <property type="protein sequence ID" value="EFG74365.1"/>
    <property type="molecule type" value="Genomic_DNA"/>
</dbReference>
<evidence type="ECO:0000313" key="1">
    <source>
        <dbReference type="EMBL" id="EFG74365.1"/>
    </source>
</evidence>
<organism evidence="1 2">
    <name type="scientific">Mycobacterium parascrofulaceum ATCC BAA-614</name>
    <dbReference type="NCBI Taxonomy" id="525368"/>
    <lineage>
        <taxon>Bacteria</taxon>
        <taxon>Bacillati</taxon>
        <taxon>Actinomycetota</taxon>
        <taxon>Actinomycetes</taxon>
        <taxon>Mycobacteriales</taxon>
        <taxon>Mycobacteriaceae</taxon>
        <taxon>Mycobacterium</taxon>
        <taxon>Mycobacterium simiae complex</taxon>
    </lineage>
</organism>
<sequence length="281" mass="31264">MAWPTEHLTNAADYWSSTGNRWYDVFAQTWHESLSVDWRGTGADALQTRTYADKLKVSGLVDQLHEAAKVARAGASDLYAARSRVRYAVEDARDAGFAVGEDLSVTDRSTGGSSAARSARQAQAQAFAADIRQRAVQLIGLDEQVASKVNAAMAGVGNVFPADTPTTTTTSPTEPPPQCKPEDIAKLQAKVDDFNRRDKDYLRRVADHNRKPRDYNINDPEQKKAYELYVQEEHELRDEGRRLQNEGAGLYKDLTECGVKIVWDQDHTHAKILWPDGSVTE</sequence>
<reference evidence="1 2" key="1">
    <citation type="submission" date="2010-04" db="EMBL/GenBank/DDBJ databases">
        <authorList>
            <person name="Muzny D."/>
            <person name="Qin X."/>
            <person name="Deng J."/>
            <person name="Jiang H."/>
            <person name="Liu Y."/>
            <person name="Qu J."/>
            <person name="Song X.-Z."/>
            <person name="Zhang L."/>
            <person name="Thornton R."/>
            <person name="Coyle M."/>
            <person name="Francisco L."/>
            <person name="Jackson L."/>
            <person name="Javaid M."/>
            <person name="Korchina V."/>
            <person name="Kovar C."/>
            <person name="Mata R."/>
            <person name="Mathew T."/>
            <person name="Ngo R."/>
            <person name="Nguyen L."/>
            <person name="Nguyen N."/>
            <person name="Okwuonu G."/>
            <person name="Ongeri F."/>
            <person name="Pham C."/>
            <person name="Simmons D."/>
            <person name="Wilczek-Boney K."/>
            <person name="Hale W."/>
            <person name="Jakkamsetti A."/>
            <person name="Pham P."/>
            <person name="Ruth R."/>
            <person name="San Lucas F."/>
            <person name="Warren J."/>
            <person name="Zhang J."/>
            <person name="Zhao Z."/>
            <person name="Zhou C."/>
            <person name="Zhu D."/>
            <person name="Lee S."/>
            <person name="Bess C."/>
            <person name="Blankenburg K."/>
            <person name="Forbes L."/>
            <person name="Fu Q."/>
            <person name="Gubbala S."/>
            <person name="Hirani K."/>
            <person name="Jayaseelan J.C."/>
            <person name="Lara F."/>
            <person name="Munidasa M."/>
            <person name="Palculict T."/>
            <person name="Patil S."/>
            <person name="Pu L.-L."/>
            <person name="Saada N."/>
            <person name="Tang L."/>
            <person name="Weissenberger G."/>
            <person name="Zhu Y."/>
            <person name="Hemphill L."/>
            <person name="Shang Y."/>
            <person name="Youmans B."/>
            <person name="Ayvaz T."/>
            <person name="Ross M."/>
            <person name="Santibanez J."/>
            <person name="Aqrawi P."/>
            <person name="Gross S."/>
            <person name="Joshi V."/>
            <person name="Fowler G."/>
            <person name="Nazareth L."/>
            <person name="Reid J."/>
            <person name="Worley K."/>
            <person name="Petrosino J."/>
            <person name="Highlander S."/>
            <person name="Gibbs R."/>
        </authorList>
    </citation>
    <scope>NUCLEOTIDE SEQUENCE [LARGE SCALE GENOMIC DNA]</scope>
    <source>
        <strain evidence="1 2">ATCC BAA-614</strain>
    </source>
</reference>
<keyword evidence="2" id="KW-1185">Reference proteome</keyword>
<evidence type="ECO:0000313" key="2">
    <source>
        <dbReference type="Proteomes" id="UP000003653"/>
    </source>
</evidence>
<protein>
    <submittedName>
        <fullName evidence="1">Uncharacterized protein</fullName>
    </submittedName>
</protein>
<dbReference type="HOGENOM" id="CLU_989794_0_0_11"/>
<dbReference type="eggNOG" id="ENOG502ZB9M">
    <property type="taxonomic scope" value="Bacteria"/>
</dbReference>
<dbReference type="Proteomes" id="UP000003653">
    <property type="component" value="Unassembled WGS sequence"/>
</dbReference>
<gene>
    <name evidence="1" type="ORF">HMPREF0591_5658</name>
</gene>
<proteinExistence type="predicted"/>
<accession>D5PHL4</accession>
<name>D5PHL4_9MYCO</name>